<dbReference type="InterPro" id="IPR002110">
    <property type="entry name" value="Ankyrin_rpt"/>
</dbReference>
<evidence type="ECO:0000313" key="6">
    <source>
        <dbReference type="Ensembl" id="ENSPKIP00000033969.1"/>
    </source>
</evidence>
<comment type="pathway">
    <text evidence="1">Protein modification; protein ubiquitination.</text>
</comment>
<dbReference type="UniPathway" id="UPA00143"/>
<feature type="repeat" description="ANK" evidence="4">
    <location>
        <begin position="78"/>
        <end position="110"/>
    </location>
</feature>
<keyword evidence="2" id="KW-0677">Repeat</keyword>
<reference evidence="6" key="2">
    <citation type="submission" date="2025-09" db="UniProtKB">
        <authorList>
            <consortium name="Ensembl"/>
        </authorList>
    </citation>
    <scope>IDENTIFICATION</scope>
</reference>
<dbReference type="PANTHER" id="PTHR24171">
    <property type="entry name" value="ANKYRIN REPEAT DOMAIN-CONTAINING PROTEIN 39-RELATED"/>
    <property type="match status" value="1"/>
</dbReference>
<dbReference type="Gene3D" id="1.25.40.20">
    <property type="entry name" value="Ankyrin repeat-containing domain"/>
    <property type="match status" value="3"/>
</dbReference>
<evidence type="ECO:0000259" key="5">
    <source>
        <dbReference type="PROSITE" id="PS50225"/>
    </source>
</evidence>
<evidence type="ECO:0000256" key="3">
    <source>
        <dbReference type="ARBA" id="ARBA00023043"/>
    </source>
</evidence>
<dbReference type="InterPro" id="IPR036036">
    <property type="entry name" value="SOCS_box-like_dom_sf"/>
</dbReference>
<dbReference type="Proteomes" id="UP000261540">
    <property type="component" value="Unplaced"/>
</dbReference>
<dbReference type="PROSITE" id="PS50297">
    <property type="entry name" value="ANK_REP_REGION"/>
    <property type="match status" value="4"/>
</dbReference>
<dbReference type="STRING" id="1676925.ENSPKIP00000033969"/>
<protein>
    <submittedName>
        <fullName evidence="6">Ankyrin repeat and SOCS box containing 18</fullName>
    </submittedName>
</protein>
<dbReference type="SMART" id="SM00248">
    <property type="entry name" value="ANK"/>
    <property type="match status" value="6"/>
</dbReference>
<feature type="repeat" description="ANK" evidence="4">
    <location>
        <begin position="240"/>
        <end position="272"/>
    </location>
</feature>
<dbReference type="GO" id="GO:0016567">
    <property type="term" value="P:protein ubiquitination"/>
    <property type="evidence" value="ECO:0007669"/>
    <property type="project" value="UniProtKB-UniPathway"/>
</dbReference>
<dbReference type="Ensembl" id="ENSPKIT00000014866.1">
    <property type="protein sequence ID" value="ENSPKIP00000033969.1"/>
    <property type="gene ID" value="ENSPKIG00000013482.1"/>
</dbReference>
<dbReference type="Pfam" id="PF12796">
    <property type="entry name" value="Ank_2"/>
    <property type="match status" value="2"/>
</dbReference>
<dbReference type="PROSITE" id="PS50088">
    <property type="entry name" value="ANK_REPEAT"/>
    <property type="match status" value="5"/>
</dbReference>
<dbReference type="PANTHER" id="PTHR24171:SF9">
    <property type="entry name" value="ANKYRIN REPEAT DOMAIN-CONTAINING PROTEIN 39"/>
    <property type="match status" value="1"/>
</dbReference>
<evidence type="ECO:0000256" key="2">
    <source>
        <dbReference type="ARBA" id="ARBA00022737"/>
    </source>
</evidence>
<accession>A0A3B3STF1</accession>
<dbReference type="GO" id="GO:0035556">
    <property type="term" value="P:intracellular signal transduction"/>
    <property type="evidence" value="ECO:0007669"/>
    <property type="project" value="InterPro"/>
</dbReference>
<dbReference type="SUPFAM" id="SSF48403">
    <property type="entry name" value="Ankyrin repeat"/>
    <property type="match status" value="1"/>
</dbReference>
<dbReference type="Gene3D" id="1.10.750.20">
    <property type="entry name" value="SOCS box"/>
    <property type="match status" value="1"/>
</dbReference>
<dbReference type="SUPFAM" id="SSF158235">
    <property type="entry name" value="SOCS box-like"/>
    <property type="match status" value="1"/>
</dbReference>
<organism evidence="6 7">
    <name type="scientific">Paramormyrops kingsleyae</name>
    <dbReference type="NCBI Taxonomy" id="1676925"/>
    <lineage>
        <taxon>Eukaryota</taxon>
        <taxon>Metazoa</taxon>
        <taxon>Chordata</taxon>
        <taxon>Craniata</taxon>
        <taxon>Vertebrata</taxon>
        <taxon>Euteleostomi</taxon>
        <taxon>Actinopterygii</taxon>
        <taxon>Neopterygii</taxon>
        <taxon>Teleostei</taxon>
        <taxon>Osteoglossocephala</taxon>
        <taxon>Osteoglossomorpha</taxon>
        <taxon>Osteoglossiformes</taxon>
        <taxon>Mormyridae</taxon>
        <taxon>Paramormyrops</taxon>
    </lineage>
</organism>
<feature type="repeat" description="ANK" evidence="4">
    <location>
        <begin position="106"/>
        <end position="138"/>
    </location>
</feature>
<reference evidence="6" key="1">
    <citation type="submission" date="2025-08" db="UniProtKB">
        <authorList>
            <consortium name="Ensembl"/>
        </authorList>
    </citation>
    <scope>IDENTIFICATION</scope>
</reference>
<dbReference type="Pfam" id="PF07525">
    <property type="entry name" value="SOCS_box"/>
    <property type="match status" value="1"/>
</dbReference>
<dbReference type="SMART" id="SM00969">
    <property type="entry name" value="SOCS_box"/>
    <property type="match status" value="1"/>
</dbReference>
<feature type="repeat" description="ANK" evidence="4">
    <location>
        <begin position="206"/>
        <end position="239"/>
    </location>
</feature>
<evidence type="ECO:0000256" key="1">
    <source>
        <dbReference type="ARBA" id="ARBA00004906"/>
    </source>
</evidence>
<keyword evidence="7" id="KW-1185">Reference proteome</keyword>
<dbReference type="InterPro" id="IPR036770">
    <property type="entry name" value="Ankyrin_rpt-contain_sf"/>
</dbReference>
<keyword evidence="3 4" id="KW-0040">ANK repeat</keyword>
<dbReference type="PROSITE" id="PS50225">
    <property type="entry name" value="SOCS"/>
    <property type="match status" value="1"/>
</dbReference>
<dbReference type="InterPro" id="IPR001496">
    <property type="entry name" value="SOCS_box"/>
</dbReference>
<sequence length="414" mass="45819">MNADIDPNLTASSEFVKNLNSAFLTDDQETIEELLRELVGEDPNAIIELSNDDWMKDPSVHLPPAVLLGLHPLQYKQELTTPLRIAAAYGFTHCLQYLLEHGARPNLISALHDACENSSSECTEFLLKGGADPHLRTEEGLSALHLCKTPKSLSCAMVLLEHGAAADLPSEEDDETALHVASRSALLHHAKLYLQSGADVNHTSIRGETPLGVACASSQDPEICRLLLSYGADVNLADKEQRTPLHKAAHNIQHSLVTLLLEHKAEVNTFDHNGRLPLSCVLHSAAVKAEREPHRVAQILLNHGSIKLWPQALPKALSMCSAEPKTVEVLFNSYTHIPVTCQWEKTIQAETLQIHQQFYQSLFALGCRPRCLQHLCRAAIRPHFGKDCHRLIPQLLIPKALQLYLLLEPVGIIR</sequence>
<evidence type="ECO:0000256" key="4">
    <source>
        <dbReference type="PROSITE-ProRule" id="PRU00023"/>
    </source>
</evidence>
<dbReference type="CDD" id="cd03723">
    <property type="entry name" value="SOCS_ASB4_ASB18"/>
    <property type="match status" value="1"/>
</dbReference>
<feature type="repeat" description="ANK" evidence="4">
    <location>
        <begin position="173"/>
        <end position="205"/>
    </location>
</feature>
<dbReference type="AlphaFoldDB" id="A0A3B3STF1"/>
<name>A0A3B3STF1_9TELE</name>
<proteinExistence type="predicted"/>
<evidence type="ECO:0000313" key="7">
    <source>
        <dbReference type="Proteomes" id="UP000261540"/>
    </source>
</evidence>
<dbReference type="GeneTree" id="ENSGT00940000158974"/>
<feature type="domain" description="SOCS box" evidence="5">
    <location>
        <begin position="368"/>
        <end position="405"/>
    </location>
</feature>